<dbReference type="Proteomes" id="UP000094197">
    <property type="component" value="Chromosome 1"/>
</dbReference>
<protein>
    <submittedName>
        <fullName evidence="2">Restriction endonuclease</fullName>
    </submittedName>
</protein>
<dbReference type="KEGG" id="laj:A0128_13990"/>
<dbReference type="EMBL" id="CP015217">
    <property type="protein sequence ID" value="AOP34859.1"/>
    <property type="molecule type" value="Genomic_DNA"/>
</dbReference>
<dbReference type="PANTHER" id="PTHR34107:SF4">
    <property type="entry name" value="SLL1222 PROTEIN"/>
    <property type="match status" value="1"/>
</dbReference>
<keyword evidence="3" id="KW-1185">Reference proteome</keyword>
<dbReference type="PANTHER" id="PTHR34107">
    <property type="entry name" value="SLL0198 PROTEIN-RELATED"/>
    <property type="match status" value="1"/>
</dbReference>
<keyword evidence="2" id="KW-0378">Hydrolase</keyword>
<reference evidence="2 3" key="1">
    <citation type="submission" date="2016-04" db="EMBL/GenBank/DDBJ databases">
        <title>Complete genome seqeunce of Leptospira alstonii serovar Room22.</title>
        <authorList>
            <person name="Nally J.E."/>
            <person name="Bayles D.O."/>
            <person name="Hurley D."/>
            <person name="Fanning S."/>
            <person name="McMahon B.J."/>
            <person name="Arent Z."/>
        </authorList>
    </citation>
    <scope>NUCLEOTIDE SEQUENCE [LARGE SCALE GENOMIC DNA]</scope>
    <source>
        <strain evidence="2 3">GWTS #1</strain>
    </source>
</reference>
<accession>A0A1D7UZ40</accession>
<dbReference type="RefSeq" id="WP_069608076.1">
    <property type="nucleotide sequence ID" value="NZ_CP015217.1"/>
</dbReference>
<evidence type="ECO:0000259" key="1">
    <source>
        <dbReference type="Pfam" id="PF05685"/>
    </source>
</evidence>
<dbReference type="Pfam" id="PF05685">
    <property type="entry name" value="Uma2"/>
    <property type="match status" value="1"/>
</dbReference>
<proteinExistence type="predicted"/>
<dbReference type="OrthoDB" id="9808428at2"/>
<gene>
    <name evidence="2" type="ORF">A0128_13990</name>
</gene>
<feature type="domain" description="Putative restriction endonuclease" evidence="1">
    <location>
        <begin position="14"/>
        <end position="149"/>
    </location>
</feature>
<dbReference type="SUPFAM" id="SSF52980">
    <property type="entry name" value="Restriction endonuclease-like"/>
    <property type="match status" value="1"/>
</dbReference>
<evidence type="ECO:0000313" key="2">
    <source>
        <dbReference type="EMBL" id="AOP34859.1"/>
    </source>
</evidence>
<dbReference type="CDD" id="cd06260">
    <property type="entry name" value="DUF820-like"/>
    <property type="match status" value="1"/>
</dbReference>
<sequence length="189" mass="21375">MPMTEIKTDKDLAKLPEGTLAELLDGEIFMVPAPIPEHQRISGELHFYLMQFVRDNQNGIALASPVDVLLDDYNVVQPDLLFISKERSSIIQRTRVEGAPDWIAEILSEGNAYHDLKTKKKLYEKHGVKEYWILDPMERSIEVFSNGESGFKLFASATSGSISSVLLKDFSVELERIFGKPESISQFQI</sequence>
<dbReference type="InterPro" id="IPR011335">
    <property type="entry name" value="Restrct_endonuc-II-like"/>
</dbReference>
<organism evidence="2 3">
    <name type="scientific">Leptospira tipperaryensis</name>
    <dbReference type="NCBI Taxonomy" id="2564040"/>
    <lineage>
        <taxon>Bacteria</taxon>
        <taxon>Pseudomonadati</taxon>
        <taxon>Spirochaetota</taxon>
        <taxon>Spirochaetia</taxon>
        <taxon>Leptospirales</taxon>
        <taxon>Leptospiraceae</taxon>
        <taxon>Leptospira</taxon>
    </lineage>
</organism>
<name>A0A1D7UZ40_9LEPT</name>
<dbReference type="GO" id="GO:0004519">
    <property type="term" value="F:endonuclease activity"/>
    <property type="evidence" value="ECO:0007669"/>
    <property type="project" value="UniProtKB-KW"/>
</dbReference>
<evidence type="ECO:0000313" key="3">
    <source>
        <dbReference type="Proteomes" id="UP000094197"/>
    </source>
</evidence>
<keyword evidence="2" id="KW-0540">Nuclease</keyword>
<dbReference type="InterPro" id="IPR008538">
    <property type="entry name" value="Uma2"/>
</dbReference>
<keyword evidence="2" id="KW-0255">Endonuclease</keyword>
<dbReference type="InterPro" id="IPR012296">
    <property type="entry name" value="Nuclease_put_TT1808"/>
</dbReference>
<dbReference type="Gene3D" id="3.90.1570.10">
    <property type="entry name" value="tt1808, chain A"/>
    <property type="match status" value="1"/>
</dbReference>
<dbReference type="AlphaFoldDB" id="A0A1D7UZ40"/>